<evidence type="ECO:0000256" key="1">
    <source>
        <dbReference type="SAM" id="MobiDB-lite"/>
    </source>
</evidence>
<gene>
    <name evidence="3" type="ORF">ANANG_G00228850</name>
</gene>
<keyword evidence="2" id="KW-0812">Transmembrane</keyword>
<feature type="compositionally biased region" description="Low complexity" evidence="1">
    <location>
        <begin position="9"/>
        <end position="42"/>
    </location>
</feature>
<feature type="transmembrane region" description="Helical" evidence="2">
    <location>
        <begin position="56"/>
        <end position="79"/>
    </location>
</feature>
<sequence>MGGRSSKQTTTTTTATTTTTTTTTTAAPTAAPTTTRAVPTTTPAPVLERLNTEQQIIIAFSCLGLLLIITAVVAVYFLWRRKALARKPVGGRNEVIERTGATDTEVPVCVTESTYANVPEKRPREPAETVTYSELTIRRGTDRASPQPSETTEYACVHVNDA</sequence>
<keyword evidence="4" id="KW-1185">Reference proteome</keyword>
<evidence type="ECO:0000313" key="4">
    <source>
        <dbReference type="Proteomes" id="UP001044222"/>
    </source>
</evidence>
<evidence type="ECO:0000256" key="2">
    <source>
        <dbReference type="SAM" id="Phobius"/>
    </source>
</evidence>
<feature type="region of interest" description="Disordered" evidence="1">
    <location>
        <begin position="1"/>
        <end position="42"/>
    </location>
</feature>
<keyword evidence="2" id="KW-0472">Membrane</keyword>
<feature type="region of interest" description="Disordered" evidence="1">
    <location>
        <begin position="139"/>
        <end position="162"/>
    </location>
</feature>
<reference evidence="3" key="1">
    <citation type="submission" date="2021-01" db="EMBL/GenBank/DDBJ databases">
        <title>A chromosome-scale assembly of European eel, Anguilla anguilla.</title>
        <authorList>
            <person name="Henkel C."/>
            <person name="Jong-Raadsen S.A."/>
            <person name="Dufour S."/>
            <person name="Weltzien F.-A."/>
            <person name="Palstra A.P."/>
            <person name="Pelster B."/>
            <person name="Spaink H.P."/>
            <person name="Van Den Thillart G.E."/>
            <person name="Jansen H."/>
            <person name="Zahm M."/>
            <person name="Klopp C."/>
            <person name="Cedric C."/>
            <person name="Louis A."/>
            <person name="Berthelot C."/>
            <person name="Parey E."/>
            <person name="Roest Crollius H."/>
            <person name="Montfort J."/>
            <person name="Robinson-Rechavi M."/>
            <person name="Bucao C."/>
            <person name="Bouchez O."/>
            <person name="Gislard M."/>
            <person name="Lluch J."/>
            <person name="Milhes M."/>
            <person name="Lampietro C."/>
            <person name="Lopez Roques C."/>
            <person name="Donnadieu C."/>
            <person name="Braasch I."/>
            <person name="Desvignes T."/>
            <person name="Postlethwait J."/>
            <person name="Bobe J."/>
            <person name="Guiguen Y."/>
            <person name="Dirks R."/>
        </authorList>
    </citation>
    <scope>NUCLEOTIDE SEQUENCE</scope>
    <source>
        <strain evidence="3">Tag_6206</strain>
        <tissue evidence="3">Liver</tissue>
    </source>
</reference>
<proteinExistence type="predicted"/>
<organism evidence="3 4">
    <name type="scientific">Anguilla anguilla</name>
    <name type="common">European freshwater eel</name>
    <name type="synonym">Muraena anguilla</name>
    <dbReference type="NCBI Taxonomy" id="7936"/>
    <lineage>
        <taxon>Eukaryota</taxon>
        <taxon>Metazoa</taxon>
        <taxon>Chordata</taxon>
        <taxon>Craniata</taxon>
        <taxon>Vertebrata</taxon>
        <taxon>Euteleostomi</taxon>
        <taxon>Actinopterygii</taxon>
        <taxon>Neopterygii</taxon>
        <taxon>Teleostei</taxon>
        <taxon>Anguilliformes</taxon>
        <taxon>Anguillidae</taxon>
        <taxon>Anguilla</taxon>
    </lineage>
</organism>
<protein>
    <submittedName>
        <fullName evidence="3">Uncharacterized protein</fullName>
    </submittedName>
</protein>
<evidence type="ECO:0000313" key="3">
    <source>
        <dbReference type="EMBL" id="KAG5838924.1"/>
    </source>
</evidence>
<dbReference type="Proteomes" id="UP001044222">
    <property type="component" value="Chromosome 12"/>
</dbReference>
<dbReference type="EMBL" id="JAFIRN010000012">
    <property type="protein sequence ID" value="KAG5838924.1"/>
    <property type="molecule type" value="Genomic_DNA"/>
</dbReference>
<name>A0A9D3LXR1_ANGAN</name>
<comment type="caution">
    <text evidence="3">The sequence shown here is derived from an EMBL/GenBank/DDBJ whole genome shotgun (WGS) entry which is preliminary data.</text>
</comment>
<keyword evidence="2" id="KW-1133">Transmembrane helix</keyword>
<accession>A0A9D3LXR1</accession>
<dbReference type="AlphaFoldDB" id="A0A9D3LXR1"/>